<proteinExistence type="predicted"/>
<sequence>MHRLEQLNGPKTVPLSQSKAKTAHTSTTHRRKGSATHQERTLLSQKLKRWDGNKRQSSGWHYLDKDPELWTRNGNCLIYIGGRKDGCRQRQAKQPPAFRVPFEHLLNGKCYPLIEKSQVNWPEGSEPARPCGPSEIDAWHRANPTRTVELFITAPQVAEKQQLRRHQLLIRNFIAWIMRKSLVGETLGEALVGLLHCMQEYRTHDHVDNVADLVHYLNREGYLSFAGQAEYALAVLRLAETFCLKDLYFQALAHCVGMKEMLPSKREFQFVSFATRKLIDDAESELNSRLRRTWDMLRSFLDQELSEAHIGIPAGLRAHLERFRSFLLSFYSAKLGYWPPRAFDGSVCRVLKRDFLALYNLLVDQGYNSNEAMPFVAVGGICTLQLIQTFDTNNGFEPMPHPLPKLPQQSELRRSRRILWIPRGSRQRGEEHQLNRVSLVNASNWREDSFQNGLVRAYRKFEEDCAISPKKIDRNERVSLVDGRKIRWILIYAVHQTLQCATQRPVEMQDDPEAEYVVSIAKNTRTPWQDGKLHAGLSQITAKSALKHHLERTEMEQSPSISEKLEIKPDIDYFALTHKTDESPKPTGRQASLPDSTDASVSLSRTSSFSSFKQALSRSSTIRRSTRRLKLSVPASNTSTAVTSMPLYHEIVVPRYGNGASDVQLEPTADAPAAKPAVQVSRSASTASETGSSNISTFASSVSTGSTLDSSLNSPTQLPESPLHKLPGKARRWSNQDCAYPIGSSSCPNVTTCISKRNSLKRRPISTTLEGCNYAARAFGQFVDQERRAMFASSRPVGSDPKRGGNTSHSRSMPLPIQEDEIKEEPGGLIRDSGDWTAMQAFLDGKLSGGGSSSRDAWEQYADLGGLTEAR</sequence>
<dbReference type="Proteomes" id="UP000027002">
    <property type="component" value="Chromosome 3"/>
</dbReference>
<reference evidence="3" key="1">
    <citation type="submission" date="2020-03" db="EMBL/GenBank/DDBJ databases">
        <title>A mixture of massive structural variations and highly conserved coding sequences in Ustilaginoidea virens genome.</title>
        <authorList>
            <person name="Zhang K."/>
            <person name="Zhao Z."/>
            <person name="Zhang Z."/>
            <person name="Li Y."/>
            <person name="Hsiang T."/>
            <person name="Sun W."/>
        </authorList>
    </citation>
    <scope>NUCLEOTIDE SEQUENCE</scope>
    <source>
        <strain evidence="3">UV-8b</strain>
    </source>
</reference>
<feature type="region of interest" description="Disordered" evidence="1">
    <location>
        <begin position="669"/>
        <end position="730"/>
    </location>
</feature>
<organism evidence="3 4">
    <name type="scientific">Ustilaginoidea virens</name>
    <name type="common">Rice false smut fungus</name>
    <name type="synonym">Villosiclava virens</name>
    <dbReference type="NCBI Taxonomy" id="1159556"/>
    <lineage>
        <taxon>Eukaryota</taxon>
        <taxon>Fungi</taxon>
        <taxon>Dikarya</taxon>
        <taxon>Ascomycota</taxon>
        <taxon>Pezizomycotina</taxon>
        <taxon>Sordariomycetes</taxon>
        <taxon>Hypocreomycetidae</taxon>
        <taxon>Hypocreales</taxon>
        <taxon>Clavicipitaceae</taxon>
        <taxon>Ustilaginoidea</taxon>
    </lineage>
</organism>
<evidence type="ECO:0000259" key="2">
    <source>
        <dbReference type="Pfam" id="PF26013"/>
    </source>
</evidence>
<feature type="compositionally biased region" description="Polar residues" evidence="1">
    <location>
        <begin position="680"/>
        <end position="699"/>
    </location>
</feature>
<gene>
    <name evidence="3" type="ORF">UV8b_03461</name>
</gene>
<feature type="region of interest" description="Disordered" evidence="1">
    <location>
        <begin position="792"/>
        <end position="831"/>
    </location>
</feature>
<dbReference type="OrthoDB" id="4114825at2759"/>
<keyword evidence="4" id="KW-1185">Reference proteome</keyword>
<dbReference type="PANTHER" id="PTHR39601">
    <property type="entry name" value="CHORIOGENIN HMINOR"/>
    <property type="match status" value="1"/>
</dbReference>
<dbReference type="EMBL" id="CP072755">
    <property type="protein sequence ID" value="QUC19220.1"/>
    <property type="molecule type" value="Genomic_DNA"/>
</dbReference>
<feature type="compositionally biased region" description="Polar residues" evidence="1">
    <location>
        <begin position="589"/>
        <end position="599"/>
    </location>
</feature>
<feature type="domain" description="DUF8004" evidence="2">
    <location>
        <begin position="211"/>
        <end position="301"/>
    </location>
</feature>
<feature type="region of interest" description="Disordered" evidence="1">
    <location>
        <begin position="578"/>
        <end position="601"/>
    </location>
</feature>
<dbReference type="AlphaFoldDB" id="A0A8E5HPE8"/>
<feature type="compositionally biased region" description="Polar residues" evidence="1">
    <location>
        <begin position="14"/>
        <end position="26"/>
    </location>
</feature>
<evidence type="ECO:0000313" key="4">
    <source>
        <dbReference type="Proteomes" id="UP000027002"/>
    </source>
</evidence>
<name>A0A8E5HPE8_USTVR</name>
<feature type="compositionally biased region" description="Low complexity" evidence="1">
    <location>
        <begin position="700"/>
        <end position="712"/>
    </location>
</feature>
<dbReference type="Pfam" id="PF26013">
    <property type="entry name" value="DUF8004"/>
    <property type="match status" value="1"/>
</dbReference>
<dbReference type="PANTHER" id="PTHR39601:SF1">
    <property type="entry name" value="CHORIOGENIN HMINOR"/>
    <property type="match status" value="1"/>
</dbReference>
<accession>A0A8E5HPE8</accession>
<dbReference type="InterPro" id="IPR058317">
    <property type="entry name" value="DUF8004"/>
</dbReference>
<feature type="region of interest" description="Disordered" evidence="1">
    <location>
        <begin position="1"/>
        <end position="40"/>
    </location>
</feature>
<dbReference type="GeneID" id="66064239"/>
<dbReference type="RefSeq" id="XP_042996893.1">
    <property type="nucleotide sequence ID" value="XM_043140959.1"/>
</dbReference>
<evidence type="ECO:0000313" key="3">
    <source>
        <dbReference type="EMBL" id="QUC19220.1"/>
    </source>
</evidence>
<protein>
    <recommendedName>
        <fullName evidence="2">DUF8004 domain-containing protein</fullName>
    </recommendedName>
</protein>
<dbReference type="KEGG" id="uvi:66064239"/>
<evidence type="ECO:0000256" key="1">
    <source>
        <dbReference type="SAM" id="MobiDB-lite"/>
    </source>
</evidence>